<dbReference type="RefSeq" id="WP_181614759.1">
    <property type="nucleotide sequence ID" value="NZ_BAABAM010000007.1"/>
</dbReference>
<dbReference type="Proteomes" id="UP000530928">
    <property type="component" value="Unassembled WGS sequence"/>
</dbReference>
<evidence type="ECO:0000313" key="2">
    <source>
        <dbReference type="Proteomes" id="UP000530928"/>
    </source>
</evidence>
<gene>
    <name evidence="1" type="ORF">HNR30_007406</name>
</gene>
<protein>
    <submittedName>
        <fullName evidence="1">Uncharacterized protein</fullName>
    </submittedName>
</protein>
<evidence type="ECO:0000313" key="1">
    <source>
        <dbReference type="EMBL" id="MBA2896015.1"/>
    </source>
</evidence>
<proteinExistence type="predicted"/>
<accession>A0A7W0CRU2</accession>
<comment type="caution">
    <text evidence="1">The sequence shown here is derived from an EMBL/GenBank/DDBJ whole genome shotgun (WGS) entry which is preliminary data.</text>
</comment>
<keyword evidence="2" id="KW-1185">Reference proteome</keyword>
<dbReference type="AlphaFoldDB" id="A0A7W0CRU2"/>
<reference evidence="1 2" key="1">
    <citation type="submission" date="2020-07" db="EMBL/GenBank/DDBJ databases">
        <title>Genomic Encyclopedia of Type Strains, Phase IV (KMG-IV): sequencing the most valuable type-strain genomes for metagenomic binning, comparative biology and taxonomic classification.</title>
        <authorList>
            <person name="Goeker M."/>
        </authorList>
    </citation>
    <scope>NUCLEOTIDE SEQUENCE [LARGE SCALE GENOMIC DNA]</scope>
    <source>
        <strain evidence="1 2">DSM 45533</strain>
    </source>
</reference>
<name>A0A7W0CRU2_9ACTN</name>
<dbReference type="EMBL" id="JACDUR010000008">
    <property type="protein sequence ID" value="MBA2896015.1"/>
    <property type="molecule type" value="Genomic_DNA"/>
</dbReference>
<sequence length="67" mass="7187">MRTSYVVRIEVPLEEFRRTLAGLDGAVLHRELSPGRVVVLGDRPLGTLLPGLAGVVGVTADLPRPLD</sequence>
<organism evidence="1 2">
    <name type="scientific">Nonomuraea soli</name>
    <dbReference type="NCBI Taxonomy" id="1032476"/>
    <lineage>
        <taxon>Bacteria</taxon>
        <taxon>Bacillati</taxon>
        <taxon>Actinomycetota</taxon>
        <taxon>Actinomycetes</taxon>
        <taxon>Streptosporangiales</taxon>
        <taxon>Streptosporangiaceae</taxon>
        <taxon>Nonomuraea</taxon>
    </lineage>
</organism>